<dbReference type="RefSeq" id="WP_284378863.1">
    <property type="nucleotide sequence ID" value="NZ_BSNM01000003.1"/>
</dbReference>
<dbReference type="Proteomes" id="UP001161389">
    <property type="component" value="Unassembled WGS sequence"/>
</dbReference>
<dbReference type="Pfam" id="PF07484">
    <property type="entry name" value="Collar"/>
    <property type="match status" value="1"/>
</dbReference>
<dbReference type="InterPro" id="IPR037053">
    <property type="entry name" value="Phage_tail_collar_dom_sf"/>
</dbReference>
<accession>A0AA37S6Q6</accession>
<dbReference type="AlphaFoldDB" id="A0AA37S6Q6"/>
<feature type="region of interest" description="Disordered" evidence="1">
    <location>
        <begin position="97"/>
        <end position="121"/>
    </location>
</feature>
<organism evidence="3 4">
    <name type="scientific">Litoribrevibacter albus</name>
    <dbReference type="NCBI Taxonomy" id="1473156"/>
    <lineage>
        <taxon>Bacteria</taxon>
        <taxon>Pseudomonadati</taxon>
        <taxon>Pseudomonadota</taxon>
        <taxon>Gammaproteobacteria</taxon>
        <taxon>Oceanospirillales</taxon>
        <taxon>Oceanospirillaceae</taxon>
        <taxon>Litoribrevibacter</taxon>
    </lineage>
</organism>
<comment type="caution">
    <text evidence="3">The sequence shown here is derived from an EMBL/GenBank/DDBJ whole genome shotgun (WGS) entry which is preliminary data.</text>
</comment>
<evidence type="ECO:0000313" key="3">
    <source>
        <dbReference type="EMBL" id="GLQ30240.1"/>
    </source>
</evidence>
<keyword evidence="4" id="KW-1185">Reference proteome</keyword>
<dbReference type="InterPro" id="IPR011083">
    <property type="entry name" value="Phage_tail_collar_dom"/>
</dbReference>
<name>A0AA37S6Q6_9GAMM</name>
<sequence>MAEPFIGEIRIFPCTFPPEFWAWCSGQILPIGQNPALYAIIGTLYGGNGNTTMGLPDLTRRAAMGQGTGPGLHRRNLGDVVGTNTVELTELTTPKHDHTGYVSTDFLPPKLQSTPSDKSYPSAMRFPGGTIEGYANPDSNLTSMAENALDPAGQSQPHENRQPFLVMNFCIALEGLFPSRN</sequence>
<dbReference type="EMBL" id="BSNM01000003">
    <property type="protein sequence ID" value="GLQ30240.1"/>
    <property type="molecule type" value="Genomic_DNA"/>
</dbReference>
<protein>
    <submittedName>
        <fullName evidence="3">Tail Collar domain-containing protein</fullName>
    </submittedName>
</protein>
<reference evidence="3" key="1">
    <citation type="journal article" date="2014" name="Int. J. Syst. Evol. Microbiol.">
        <title>Complete genome sequence of Corynebacterium casei LMG S-19264T (=DSM 44701T), isolated from a smear-ripened cheese.</title>
        <authorList>
            <consortium name="US DOE Joint Genome Institute (JGI-PGF)"/>
            <person name="Walter F."/>
            <person name="Albersmeier A."/>
            <person name="Kalinowski J."/>
            <person name="Ruckert C."/>
        </authorList>
    </citation>
    <scope>NUCLEOTIDE SEQUENCE</scope>
    <source>
        <strain evidence="3">NBRC 110071</strain>
    </source>
</reference>
<dbReference type="SUPFAM" id="SSF88874">
    <property type="entry name" value="Receptor-binding domain of short tail fibre protein gp12"/>
    <property type="match status" value="1"/>
</dbReference>
<evidence type="ECO:0000313" key="4">
    <source>
        <dbReference type="Proteomes" id="UP001161389"/>
    </source>
</evidence>
<dbReference type="Gene3D" id="3.90.1340.10">
    <property type="entry name" value="Phage tail collar domain"/>
    <property type="match status" value="1"/>
</dbReference>
<evidence type="ECO:0000259" key="2">
    <source>
        <dbReference type="Pfam" id="PF07484"/>
    </source>
</evidence>
<proteinExistence type="predicted"/>
<reference evidence="3" key="2">
    <citation type="submission" date="2023-01" db="EMBL/GenBank/DDBJ databases">
        <title>Draft genome sequence of Litoribrevibacter albus strain NBRC 110071.</title>
        <authorList>
            <person name="Sun Q."/>
            <person name="Mori K."/>
        </authorList>
    </citation>
    <scope>NUCLEOTIDE SEQUENCE</scope>
    <source>
        <strain evidence="3">NBRC 110071</strain>
    </source>
</reference>
<gene>
    <name evidence="3" type="ORF">GCM10007876_07180</name>
</gene>
<evidence type="ECO:0000256" key="1">
    <source>
        <dbReference type="SAM" id="MobiDB-lite"/>
    </source>
</evidence>
<feature type="domain" description="Phage tail collar" evidence="2">
    <location>
        <begin position="7"/>
        <end position="62"/>
    </location>
</feature>